<proteinExistence type="predicted"/>
<sequence length="105" mass="12136">MTSSVQPLDVRINKQFKDRIREQWNEWMPGMILTQTAVKSFKCGISNSLDGIKDDYLWQDEEAEAESTPSNTEFDPYDDCLADVSQDVIDELMISDDEQEDFEGF</sequence>
<dbReference type="EMBL" id="CAAALY010116930">
    <property type="protein sequence ID" value="VEL30930.1"/>
    <property type="molecule type" value="Genomic_DNA"/>
</dbReference>
<evidence type="ECO:0000313" key="1">
    <source>
        <dbReference type="EMBL" id="VEL30930.1"/>
    </source>
</evidence>
<accession>A0A3S5CLH8</accession>
<comment type="caution">
    <text evidence="1">The sequence shown here is derived from an EMBL/GenBank/DDBJ whole genome shotgun (WGS) entry which is preliminary data.</text>
</comment>
<name>A0A3S5CLH8_9PLAT</name>
<dbReference type="OrthoDB" id="10035668at2759"/>
<dbReference type="AlphaFoldDB" id="A0A3S5CLH8"/>
<keyword evidence="2" id="KW-1185">Reference proteome</keyword>
<protein>
    <submittedName>
        <fullName evidence="1">Uncharacterized protein</fullName>
    </submittedName>
</protein>
<evidence type="ECO:0000313" key="2">
    <source>
        <dbReference type="Proteomes" id="UP000784294"/>
    </source>
</evidence>
<reference evidence="1" key="1">
    <citation type="submission" date="2018-11" db="EMBL/GenBank/DDBJ databases">
        <authorList>
            <consortium name="Pathogen Informatics"/>
        </authorList>
    </citation>
    <scope>NUCLEOTIDE SEQUENCE</scope>
</reference>
<organism evidence="1 2">
    <name type="scientific">Protopolystoma xenopodis</name>
    <dbReference type="NCBI Taxonomy" id="117903"/>
    <lineage>
        <taxon>Eukaryota</taxon>
        <taxon>Metazoa</taxon>
        <taxon>Spiralia</taxon>
        <taxon>Lophotrochozoa</taxon>
        <taxon>Platyhelminthes</taxon>
        <taxon>Monogenea</taxon>
        <taxon>Polyopisthocotylea</taxon>
        <taxon>Polystomatidea</taxon>
        <taxon>Polystomatidae</taxon>
        <taxon>Protopolystoma</taxon>
    </lineage>
</organism>
<dbReference type="Proteomes" id="UP000784294">
    <property type="component" value="Unassembled WGS sequence"/>
</dbReference>
<gene>
    <name evidence="1" type="ORF">PXEA_LOCUS24370</name>
</gene>